<dbReference type="EMBL" id="JAPZBT010000006">
    <property type="protein sequence ID" value="KAJ5356877.1"/>
    <property type="molecule type" value="Genomic_DNA"/>
</dbReference>
<reference evidence="1" key="2">
    <citation type="journal article" date="2023" name="IMA Fungus">
        <title>Comparative genomic study of the Penicillium genus elucidates a diverse pangenome and 15 lateral gene transfer events.</title>
        <authorList>
            <person name="Petersen C."/>
            <person name="Sorensen T."/>
            <person name="Nielsen M.R."/>
            <person name="Sondergaard T.E."/>
            <person name="Sorensen J.L."/>
            <person name="Fitzpatrick D.A."/>
            <person name="Frisvad J.C."/>
            <person name="Nielsen K.L."/>
        </authorList>
    </citation>
    <scope>NUCLEOTIDE SEQUENCE</scope>
    <source>
        <strain evidence="1">IBT 3081</strain>
    </source>
</reference>
<dbReference type="OrthoDB" id="4185642at2759"/>
<evidence type="ECO:0000313" key="2">
    <source>
        <dbReference type="Proteomes" id="UP001147752"/>
    </source>
</evidence>
<accession>A0A9W9UTK3</accession>
<comment type="caution">
    <text evidence="1">The sequence shown here is derived from an EMBL/GenBank/DDBJ whole genome shotgun (WGS) entry which is preliminary data.</text>
</comment>
<sequence length="142" mass="16370">MTKEFTDVKFTDVTILGILHEGEVSAVFKVIVHKTTCVMKLWHDWLPRDCESPFVRETTAYRQLKANGLCERGVIPDFYGTITDIKLSILPSQWPQDTYSIQCMFQEDNSPLDALLLEYIPGLEMIDLSNYSAQYLDDIRQT</sequence>
<name>A0A9W9UTK3_9EURO</name>
<evidence type="ECO:0008006" key="3">
    <source>
        <dbReference type="Google" id="ProtNLM"/>
    </source>
</evidence>
<evidence type="ECO:0000313" key="1">
    <source>
        <dbReference type="EMBL" id="KAJ5356877.1"/>
    </source>
</evidence>
<dbReference type="Proteomes" id="UP001147752">
    <property type="component" value="Unassembled WGS sequence"/>
</dbReference>
<protein>
    <recommendedName>
        <fullName evidence="3">Protein kinase domain-containing protein</fullName>
    </recommendedName>
</protein>
<dbReference type="RefSeq" id="XP_056575024.1">
    <property type="nucleotide sequence ID" value="XM_056729209.1"/>
</dbReference>
<dbReference type="GeneID" id="81468392"/>
<reference evidence="1" key="1">
    <citation type="submission" date="2022-12" db="EMBL/GenBank/DDBJ databases">
        <authorList>
            <person name="Petersen C."/>
        </authorList>
    </citation>
    <scope>NUCLEOTIDE SEQUENCE</scope>
    <source>
        <strain evidence="1">IBT 3081</strain>
    </source>
</reference>
<dbReference type="AlphaFoldDB" id="A0A9W9UTK3"/>
<proteinExistence type="predicted"/>
<keyword evidence="2" id="KW-1185">Reference proteome</keyword>
<gene>
    <name evidence="1" type="ORF">N7517_011486</name>
</gene>
<organism evidence="1 2">
    <name type="scientific">Penicillium concentricum</name>
    <dbReference type="NCBI Taxonomy" id="293559"/>
    <lineage>
        <taxon>Eukaryota</taxon>
        <taxon>Fungi</taxon>
        <taxon>Dikarya</taxon>
        <taxon>Ascomycota</taxon>
        <taxon>Pezizomycotina</taxon>
        <taxon>Eurotiomycetes</taxon>
        <taxon>Eurotiomycetidae</taxon>
        <taxon>Eurotiales</taxon>
        <taxon>Aspergillaceae</taxon>
        <taxon>Penicillium</taxon>
    </lineage>
</organism>